<reference evidence="2" key="1">
    <citation type="submission" date="2020-12" db="EMBL/GenBank/DDBJ databases">
        <title>WGS assembly of Carya illinoinensis cv. Pawnee.</title>
        <authorList>
            <person name="Platts A."/>
            <person name="Shu S."/>
            <person name="Wright S."/>
            <person name="Barry K."/>
            <person name="Edger P."/>
            <person name="Pires J.C."/>
            <person name="Schmutz J."/>
        </authorList>
    </citation>
    <scope>NUCLEOTIDE SEQUENCE</scope>
    <source>
        <tissue evidence="2">Leaf</tissue>
    </source>
</reference>
<organism evidence="2 3">
    <name type="scientific">Carya illinoinensis</name>
    <name type="common">Pecan</name>
    <dbReference type="NCBI Taxonomy" id="32201"/>
    <lineage>
        <taxon>Eukaryota</taxon>
        <taxon>Viridiplantae</taxon>
        <taxon>Streptophyta</taxon>
        <taxon>Embryophyta</taxon>
        <taxon>Tracheophyta</taxon>
        <taxon>Spermatophyta</taxon>
        <taxon>Magnoliopsida</taxon>
        <taxon>eudicotyledons</taxon>
        <taxon>Gunneridae</taxon>
        <taxon>Pentapetalae</taxon>
        <taxon>rosids</taxon>
        <taxon>fabids</taxon>
        <taxon>Fagales</taxon>
        <taxon>Juglandaceae</taxon>
        <taxon>Carya</taxon>
    </lineage>
</organism>
<dbReference type="AlphaFoldDB" id="A0A8T1RJK5"/>
<keyword evidence="3" id="KW-1185">Reference proteome</keyword>
<gene>
    <name evidence="2" type="ORF">CIPAW_01G037300</name>
</gene>
<sequence>MDTGGKKHFSFFPLIFNSLFYNLAVKPQTCYKKPNQKSIKEHYNVNEAPKKKKIKTKQEVQASMVLEMQYFNAIGCDEYYL</sequence>
<evidence type="ECO:0000313" key="3">
    <source>
        <dbReference type="Proteomes" id="UP000811609"/>
    </source>
</evidence>
<feature type="chain" id="PRO_5035774343" evidence="1">
    <location>
        <begin position="25"/>
        <end position="81"/>
    </location>
</feature>
<protein>
    <submittedName>
        <fullName evidence="2">Uncharacterized protein</fullName>
    </submittedName>
</protein>
<dbReference type="EMBL" id="CM031809">
    <property type="protein sequence ID" value="KAG6666533.1"/>
    <property type="molecule type" value="Genomic_DNA"/>
</dbReference>
<keyword evidence="1" id="KW-0732">Signal</keyword>
<evidence type="ECO:0000256" key="1">
    <source>
        <dbReference type="SAM" id="SignalP"/>
    </source>
</evidence>
<feature type="signal peptide" evidence="1">
    <location>
        <begin position="1"/>
        <end position="24"/>
    </location>
</feature>
<proteinExistence type="predicted"/>
<name>A0A8T1RJK5_CARIL</name>
<accession>A0A8T1RJK5</accession>
<evidence type="ECO:0000313" key="2">
    <source>
        <dbReference type="EMBL" id="KAG6666533.1"/>
    </source>
</evidence>
<comment type="caution">
    <text evidence="2">The sequence shown here is derived from an EMBL/GenBank/DDBJ whole genome shotgun (WGS) entry which is preliminary data.</text>
</comment>
<dbReference type="Proteomes" id="UP000811609">
    <property type="component" value="Chromosome 1"/>
</dbReference>